<keyword evidence="2" id="KW-1185">Reference proteome</keyword>
<sequence length="377" mass="41794">MSLRRRFLNLATLNSEHCIYSIRRMDMSRQHLFYPATPTEQKKLSFQEMESIQMPPISASFHPNPSPYAGDRWKIHFFGLSENKIICTDQSGLSLLYDAGLESSLIMPSLHRPKGGPITLSVPDSDEQDGGGGRLYIMEQSLRPRPEKGQFEAFLYAKPDKLCLEKVWCRHSLPLPPFVLKPGFKHTWVCSHAVLGGGSHLCMSFEGFGTYCFDTTMGEWSHAGDWMLPLYGKAVYLPELNVWLGIREDRLLGVSDLSSVLTAGEKPELCGILGNDYFPPDWEPLGLPQIVSTGSGRMCILNLVQTMLKDAYRWSGVPVVDEQLIVFTGVELLACGNGDGIVDGSGSSEKGKVLQMINHKSGIYRSSDGTATIEAVL</sequence>
<name>A0ABC9GW21_9POAL</name>
<dbReference type="PANTHER" id="PTHR33085">
    <property type="entry name" value="OS12G0113100 PROTEIN-RELATED"/>
    <property type="match status" value="1"/>
</dbReference>
<dbReference type="EMBL" id="CAXIPR030000642">
    <property type="protein sequence ID" value="CAM0146654.1"/>
    <property type="molecule type" value="Genomic_DNA"/>
</dbReference>
<evidence type="ECO:0000313" key="1">
    <source>
        <dbReference type="EMBL" id="CAM0146654.1"/>
    </source>
</evidence>
<dbReference type="AlphaFoldDB" id="A0ABC9GW21"/>
<dbReference type="InterPro" id="IPR012871">
    <property type="entry name" value="DUF1668_ORYSA"/>
</dbReference>
<dbReference type="Proteomes" id="UP001497457">
    <property type="component" value="Unassembled WGS sequence"/>
</dbReference>
<dbReference type="PANTHER" id="PTHR33085:SF113">
    <property type="entry name" value="OS05G0126000 PROTEIN"/>
    <property type="match status" value="1"/>
</dbReference>
<evidence type="ECO:0000313" key="2">
    <source>
        <dbReference type="Proteomes" id="UP001497457"/>
    </source>
</evidence>
<reference evidence="1 2" key="1">
    <citation type="submission" date="2024-10" db="EMBL/GenBank/DDBJ databases">
        <authorList>
            <person name="Ryan C."/>
        </authorList>
    </citation>
    <scope>NUCLEOTIDE SEQUENCE [LARGE SCALE GENOMIC DNA]</scope>
</reference>
<comment type="caution">
    <text evidence="1">The sequence shown here is derived from an EMBL/GenBank/DDBJ whole genome shotgun (WGS) entry which is preliminary data.</text>
</comment>
<organism evidence="1 2">
    <name type="scientific">Urochloa decumbens</name>
    <dbReference type="NCBI Taxonomy" id="240449"/>
    <lineage>
        <taxon>Eukaryota</taxon>
        <taxon>Viridiplantae</taxon>
        <taxon>Streptophyta</taxon>
        <taxon>Embryophyta</taxon>
        <taxon>Tracheophyta</taxon>
        <taxon>Spermatophyta</taxon>
        <taxon>Magnoliopsida</taxon>
        <taxon>Liliopsida</taxon>
        <taxon>Poales</taxon>
        <taxon>Poaceae</taxon>
        <taxon>PACMAD clade</taxon>
        <taxon>Panicoideae</taxon>
        <taxon>Panicodae</taxon>
        <taxon>Paniceae</taxon>
        <taxon>Melinidinae</taxon>
        <taxon>Urochloa</taxon>
    </lineage>
</organism>
<accession>A0ABC9GW21</accession>
<protein>
    <submittedName>
        <fullName evidence="1">Uncharacterized protein</fullName>
    </submittedName>
</protein>
<gene>
    <name evidence="1" type="ORF">URODEC1_LOCUS120201</name>
</gene>
<proteinExistence type="predicted"/>
<dbReference type="Pfam" id="PF07893">
    <property type="entry name" value="DUF1668"/>
    <property type="match status" value="1"/>
</dbReference>